<protein>
    <submittedName>
        <fullName evidence="1">Uncharacterized protein</fullName>
    </submittedName>
</protein>
<gene>
    <name evidence="1" type="ORF">ATK36_5291</name>
</gene>
<evidence type="ECO:0000313" key="1">
    <source>
        <dbReference type="EMBL" id="PFG50089.1"/>
    </source>
</evidence>
<name>A0A2A9FI34_9PSEU</name>
<comment type="caution">
    <text evidence="1">The sequence shown here is derived from an EMBL/GenBank/DDBJ whole genome shotgun (WGS) entry which is preliminary data.</text>
</comment>
<evidence type="ECO:0000313" key="2">
    <source>
        <dbReference type="Proteomes" id="UP000243542"/>
    </source>
</evidence>
<dbReference type="Proteomes" id="UP000243542">
    <property type="component" value="Unassembled WGS sequence"/>
</dbReference>
<sequence length="178" mass="18805">MPTATLSDVDLILEATDSTDVPLVFASTGTGEPVTVRFSRKRGEVAEVACRPSHPGAEHLVATIRRVGGVPVVVHGPAGSVGERILAAYRDQGAIPAASAEAARILAEGLVARPGDIDLLLTHLHGFRRTPADRATRPEIADAHASFERSSFPVALRGNSSRNSTSRGTLYRAKFAFT</sequence>
<dbReference type="EMBL" id="PDJK01000002">
    <property type="protein sequence ID" value="PFG50089.1"/>
    <property type="molecule type" value="Genomic_DNA"/>
</dbReference>
<keyword evidence="2" id="KW-1185">Reference proteome</keyword>
<accession>A0A2A9FI34</accession>
<dbReference type="AlphaFoldDB" id="A0A2A9FI34"/>
<proteinExistence type="predicted"/>
<organism evidence="1 2">
    <name type="scientific">Amycolatopsis sulphurea</name>
    <dbReference type="NCBI Taxonomy" id="76022"/>
    <lineage>
        <taxon>Bacteria</taxon>
        <taxon>Bacillati</taxon>
        <taxon>Actinomycetota</taxon>
        <taxon>Actinomycetes</taxon>
        <taxon>Pseudonocardiales</taxon>
        <taxon>Pseudonocardiaceae</taxon>
        <taxon>Amycolatopsis</taxon>
    </lineage>
</organism>
<reference evidence="1 2" key="1">
    <citation type="submission" date="2017-10" db="EMBL/GenBank/DDBJ databases">
        <title>Sequencing the genomes of 1000 actinobacteria strains.</title>
        <authorList>
            <person name="Klenk H.-P."/>
        </authorList>
    </citation>
    <scope>NUCLEOTIDE SEQUENCE [LARGE SCALE GENOMIC DNA]</scope>
    <source>
        <strain evidence="1 2">DSM 46092</strain>
    </source>
</reference>
<dbReference type="RefSeq" id="WP_141544545.1">
    <property type="nucleotide sequence ID" value="NZ_JBIAKZ010000056.1"/>
</dbReference>